<protein>
    <submittedName>
        <fullName evidence="2">Uncharacterized protein</fullName>
    </submittedName>
</protein>
<dbReference type="EMBL" id="JANUXY010000007">
    <property type="protein sequence ID" value="MCS4486848.1"/>
    <property type="molecule type" value="Genomic_DNA"/>
</dbReference>
<keyword evidence="3" id="KW-1185">Reference proteome</keyword>
<evidence type="ECO:0000313" key="3">
    <source>
        <dbReference type="Proteomes" id="UP001205609"/>
    </source>
</evidence>
<dbReference type="RefSeq" id="WP_259200403.1">
    <property type="nucleotide sequence ID" value="NZ_JANUXY010000007.1"/>
</dbReference>
<evidence type="ECO:0000256" key="1">
    <source>
        <dbReference type="SAM" id="Phobius"/>
    </source>
</evidence>
<evidence type="ECO:0000313" key="2">
    <source>
        <dbReference type="EMBL" id="MCS4486848.1"/>
    </source>
</evidence>
<feature type="transmembrane region" description="Helical" evidence="1">
    <location>
        <begin position="43"/>
        <end position="64"/>
    </location>
</feature>
<dbReference type="Proteomes" id="UP001205609">
    <property type="component" value="Unassembled WGS sequence"/>
</dbReference>
<accession>A0ABT2F308</accession>
<proteinExistence type="predicted"/>
<sequence length="67" mass="7520">MVTILTIVLIVSLVESMYLLTNVWNLKRRQAPDSEYEALVNKYAPIGIVTVALSVVILVIAYIIQMI</sequence>
<keyword evidence="1" id="KW-0812">Transmembrane</keyword>
<keyword evidence="1" id="KW-1133">Transmembrane helix</keyword>
<gene>
    <name evidence="2" type="ORF">NXS11_08050</name>
</gene>
<reference evidence="2 3" key="1">
    <citation type="journal article" date="2023" name="Int. J. Syst. Evol. Microbiol.">
        <title>Streptococcus sciuri sp. nov., Staphylococcus marylandisciuri sp. nov. and Staphylococcus americanisciuri sp. nov., isolated from faeces of eastern grey squirrel (Sciurus carolinensis).</title>
        <authorList>
            <person name="Volokhov D.V."/>
            <person name="Zagorodnyaya T.A."/>
            <person name="Furtak V.A."/>
            <person name="Nattanmai G."/>
            <person name="Randall L."/>
            <person name="Jose S."/>
            <person name="Gao Y."/>
            <person name="Eisenberg T."/>
            <person name="Delmonte P."/>
            <person name="Blom J."/>
            <person name="Mitchell K.K."/>
        </authorList>
    </citation>
    <scope>NUCLEOTIDE SEQUENCE [LARGE SCALE GENOMIC DNA]</scope>
    <source>
        <strain evidence="2 3">GRT3</strain>
    </source>
</reference>
<organism evidence="2 3">
    <name type="scientific">Staphylococcus americanisciuri</name>
    <dbReference type="NCBI Taxonomy" id="2973940"/>
    <lineage>
        <taxon>Bacteria</taxon>
        <taxon>Bacillati</taxon>
        <taxon>Bacillota</taxon>
        <taxon>Bacilli</taxon>
        <taxon>Bacillales</taxon>
        <taxon>Staphylococcaceae</taxon>
        <taxon>Staphylococcus</taxon>
    </lineage>
</organism>
<name>A0ABT2F308_9STAP</name>
<keyword evidence="1" id="KW-0472">Membrane</keyword>
<comment type="caution">
    <text evidence="2">The sequence shown here is derived from an EMBL/GenBank/DDBJ whole genome shotgun (WGS) entry which is preliminary data.</text>
</comment>